<dbReference type="PANTHER" id="PTHR21192">
    <property type="entry name" value="NUCLEAR PROTEIN E3-3"/>
    <property type="match status" value="1"/>
</dbReference>
<evidence type="ECO:0000313" key="1">
    <source>
        <dbReference type="EMBL" id="MBK7424400.1"/>
    </source>
</evidence>
<accession>A0A9D7IDR8</accession>
<dbReference type="Proteomes" id="UP000886602">
    <property type="component" value="Unassembled WGS sequence"/>
</dbReference>
<comment type="caution">
    <text evidence="1">The sequence shown here is derived from an EMBL/GenBank/DDBJ whole genome shotgun (WGS) entry which is preliminary data.</text>
</comment>
<dbReference type="InterPro" id="IPR007523">
    <property type="entry name" value="NDUFAF3/AAMDC"/>
</dbReference>
<organism evidence="1 2">
    <name type="scientific">Candidatus Propionivibrio dominans</name>
    <dbReference type="NCBI Taxonomy" id="2954373"/>
    <lineage>
        <taxon>Bacteria</taxon>
        <taxon>Pseudomonadati</taxon>
        <taxon>Pseudomonadota</taxon>
        <taxon>Betaproteobacteria</taxon>
        <taxon>Rhodocyclales</taxon>
        <taxon>Rhodocyclaceae</taxon>
        <taxon>Propionivibrio</taxon>
    </lineage>
</organism>
<dbReference type="AlphaFoldDB" id="A0A9D7IDR8"/>
<protein>
    <submittedName>
        <fullName evidence="1">Mth938-like domain-containing protein</fullName>
    </submittedName>
</protein>
<dbReference type="InterPro" id="IPR036748">
    <property type="entry name" value="MTH938-like_sf"/>
</dbReference>
<name>A0A9D7IDR8_9RHOO</name>
<sequence>MKLQLVQMEGQNAFTAYGEGYVSVNAIRHTSNLVVLPDRLIPDWTQASFATLNVTDFELLASLDAEIVLLGTGKQLRFPRPELLRPLIQAQKGLEVMDIQAACRTYNVLVSEGRKVAAGLIFD</sequence>
<evidence type="ECO:0000313" key="2">
    <source>
        <dbReference type="Proteomes" id="UP000886602"/>
    </source>
</evidence>
<dbReference type="Pfam" id="PF04430">
    <property type="entry name" value="DUF498"/>
    <property type="match status" value="1"/>
</dbReference>
<dbReference type="SUPFAM" id="SSF64076">
    <property type="entry name" value="MTH938-like"/>
    <property type="match status" value="1"/>
</dbReference>
<proteinExistence type="predicted"/>
<dbReference type="Gene3D" id="3.40.1230.10">
    <property type="entry name" value="MTH938-like"/>
    <property type="match status" value="1"/>
</dbReference>
<reference evidence="1" key="1">
    <citation type="submission" date="2020-10" db="EMBL/GenBank/DDBJ databases">
        <title>Connecting structure to function with the recovery of over 1000 high-quality activated sludge metagenome-assembled genomes encoding full-length rRNA genes using long-read sequencing.</title>
        <authorList>
            <person name="Singleton C.M."/>
            <person name="Petriglieri F."/>
            <person name="Kristensen J.M."/>
            <person name="Kirkegaard R.H."/>
            <person name="Michaelsen T.Y."/>
            <person name="Andersen M.H."/>
            <person name="Karst S.M."/>
            <person name="Dueholm M.S."/>
            <person name="Nielsen P.H."/>
            <person name="Albertsen M."/>
        </authorList>
    </citation>
    <scope>NUCLEOTIDE SEQUENCE</scope>
    <source>
        <strain evidence="1">EsbW_18-Q3-R4-48_MAXAC.044</strain>
    </source>
</reference>
<dbReference type="PANTHER" id="PTHR21192:SF2">
    <property type="entry name" value="NADH DEHYDROGENASE [UBIQUINONE] 1 ALPHA SUBCOMPLEX ASSEMBLY FACTOR 3"/>
    <property type="match status" value="1"/>
</dbReference>
<gene>
    <name evidence="1" type="ORF">IPJ48_15700</name>
</gene>
<dbReference type="EMBL" id="JADJNC010000030">
    <property type="protein sequence ID" value="MBK7424400.1"/>
    <property type="molecule type" value="Genomic_DNA"/>
</dbReference>
<dbReference type="CDD" id="cd05560">
    <property type="entry name" value="Xcc1710_like"/>
    <property type="match status" value="1"/>
</dbReference>